<feature type="transmembrane region" description="Helical" evidence="5">
    <location>
        <begin position="35"/>
        <end position="58"/>
    </location>
</feature>
<evidence type="ECO:0000256" key="4">
    <source>
        <dbReference type="ARBA" id="ARBA00023136"/>
    </source>
</evidence>
<dbReference type="PROSITE" id="PS50262">
    <property type="entry name" value="G_PROTEIN_RECEP_F1_2"/>
    <property type="match status" value="1"/>
</dbReference>
<feature type="transmembrane region" description="Helical" evidence="5">
    <location>
        <begin position="88"/>
        <end position="115"/>
    </location>
</feature>
<dbReference type="GO" id="GO:0016020">
    <property type="term" value="C:membrane"/>
    <property type="evidence" value="ECO:0007669"/>
    <property type="project" value="UniProtKB-SubCell"/>
</dbReference>
<keyword evidence="4 5" id="KW-0472">Membrane</keyword>
<name>A0A1Y2C049_9FUNG</name>
<evidence type="ECO:0000313" key="7">
    <source>
        <dbReference type="EMBL" id="ORY40391.1"/>
    </source>
</evidence>
<feature type="domain" description="G-protein coupled receptors family 1 profile" evidence="6">
    <location>
        <begin position="1"/>
        <end position="147"/>
    </location>
</feature>
<evidence type="ECO:0000313" key="8">
    <source>
        <dbReference type="Proteomes" id="UP000193642"/>
    </source>
</evidence>
<dbReference type="OrthoDB" id="2124403at2759"/>
<gene>
    <name evidence="7" type="ORF">BCR33DRAFT_363811</name>
</gene>
<evidence type="ECO:0000256" key="3">
    <source>
        <dbReference type="ARBA" id="ARBA00022989"/>
    </source>
</evidence>
<evidence type="ECO:0000256" key="2">
    <source>
        <dbReference type="ARBA" id="ARBA00022692"/>
    </source>
</evidence>
<keyword evidence="3 5" id="KW-1133">Transmembrane helix</keyword>
<keyword evidence="8" id="KW-1185">Reference proteome</keyword>
<dbReference type="Gene3D" id="1.20.1070.10">
    <property type="entry name" value="Rhodopsin 7-helix transmembrane proteins"/>
    <property type="match status" value="1"/>
</dbReference>
<evidence type="ECO:0000256" key="1">
    <source>
        <dbReference type="ARBA" id="ARBA00004370"/>
    </source>
</evidence>
<comment type="caution">
    <text evidence="7">The sequence shown here is derived from an EMBL/GenBank/DDBJ whole genome shotgun (WGS) entry which is preliminary data.</text>
</comment>
<feature type="transmembrane region" description="Helical" evidence="5">
    <location>
        <begin position="127"/>
        <end position="150"/>
    </location>
</feature>
<keyword evidence="2 5" id="KW-0812">Transmembrane</keyword>
<reference evidence="7 8" key="1">
    <citation type="submission" date="2016-07" db="EMBL/GenBank/DDBJ databases">
        <title>Pervasive Adenine N6-methylation of Active Genes in Fungi.</title>
        <authorList>
            <consortium name="DOE Joint Genome Institute"/>
            <person name="Mondo S.J."/>
            <person name="Dannebaum R.O."/>
            <person name="Kuo R.C."/>
            <person name="Labutti K."/>
            <person name="Haridas S."/>
            <person name="Kuo A."/>
            <person name="Salamov A."/>
            <person name="Ahrendt S.R."/>
            <person name="Lipzen A."/>
            <person name="Sullivan W."/>
            <person name="Andreopoulos W.B."/>
            <person name="Clum A."/>
            <person name="Lindquist E."/>
            <person name="Daum C."/>
            <person name="Ramamoorthy G.K."/>
            <person name="Gryganskyi A."/>
            <person name="Culley D."/>
            <person name="Magnuson J.K."/>
            <person name="James T.Y."/>
            <person name="O'Malley M.A."/>
            <person name="Stajich J.E."/>
            <person name="Spatafora J.W."/>
            <person name="Visel A."/>
            <person name="Grigoriev I.V."/>
        </authorList>
    </citation>
    <scope>NUCLEOTIDE SEQUENCE [LARGE SCALE GENOMIC DNA]</scope>
    <source>
        <strain evidence="7 8">JEL800</strain>
    </source>
</reference>
<sequence length="185" mass="20644">MIFTAALCVSLAAVYGTSTTNISVMPDSKADQIQFIVWLITISAGCLVAFPVIIYCYASTYRYLSAQLREAMSNVRIDKWESMMQKRLLFNSITMALSVVLCYLPNVVVIVLYSAKVVDAASLTGKWLAVIAFFALALDVVITPILIMYFMNPIKRFRSGGMEDENEAEGEFELESEYKSSSGWH</sequence>
<accession>A0A1Y2C049</accession>
<proteinExistence type="predicted"/>
<dbReference type="AlphaFoldDB" id="A0A1Y2C049"/>
<evidence type="ECO:0000259" key="6">
    <source>
        <dbReference type="PROSITE" id="PS50262"/>
    </source>
</evidence>
<comment type="subcellular location">
    <subcellularLocation>
        <location evidence="1">Membrane</location>
    </subcellularLocation>
</comment>
<protein>
    <recommendedName>
        <fullName evidence="6">G-protein coupled receptors family 1 profile domain-containing protein</fullName>
    </recommendedName>
</protein>
<evidence type="ECO:0000256" key="5">
    <source>
        <dbReference type="SAM" id="Phobius"/>
    </source>
</evidence>
<dbReference type="InterPro" id="IPR017452">
    <property type="entry name" value="GPCR_Rhodpsn_7TM"/>
</dbReference>
<dbReference type="Proteomes" id="UP000193642">
    <property type="component" value="Unassembled WGS sequence"/>
</dbReference>
<dbReference type="EMBL" id="MCGO01000035">
    <property type="protein sequence ID" value="ORY40391.1"/>
    <property type="molecule type" value="Genomic_DNA"/>
</dbReference>
<organism evidence="7 8">
    <name type="scientific">Rhizoclosmatium globosum</name>
    <dbReference type="NCBI Taxonomy" id="329046"/>
    <lineage>
        <taxon>Eukaryota</taxon>
        <taxon>Fungi</taxon>
        <taxon>Fungi incertae sedis</taxon>
        <taxon>Chytridiomycota</taxon>
        <taxon>Chytridiomycota incertae sedis</taxon>
        <taxon>Chytridiomycetes</taxon>
        <taxon>Chytridiales</taxon>
        <taxon>Chytriomycetaceae</taxon>
        <taxon>Rhizoclosmatium</taxon>
    </lineage>
</organism>